<dbReference type="AlphaFoldDB" id="W1VGG4"/>
<evidence type="ECO:0000313" key="2">
    <source>
        <dbReference type="EMBL" id="ETJ03940.1"/>
    </source>
</evidence>
<evidence type="ECO:0000256" key="1">
    <source>
        <dbReference type="SAM" id="MobiDB-lite"/>
    </source>
</evidence>
<gene>
    <name evidence="2" type="ORF">Q605_AUC00769G0003</name>
</gene>
<dbReference type="EMBL" id="AZLV01000769">
    <property type="protein sequence ID" value="ETJ03940.1"/>
    <property type="molecule type" value="Genomic_DNA"/>
</dbReference>
<accession>W1VGG4</accession>
<comment type="caution">
    <text evidence="2">The sequence shown here is derived from an EMBL/GenBank/DDBJ whole genome shotgun (WGS) entry which is preliminary data.</text>
</comment>
<name>W1VGG4_9ACTO</name>
<protein>
    <submittedName>
        <fullName evidence="2">Uncharacterized protein</fullName>
    </submittedName>
</protein>
<evidence type="ECO:0000313" key="3">
    <source>
        <dbReference type="Proteomes" id="UP000018852"/>
    </source>
</evidence>
<organism evidence="2 3">
    <name type="scientific">Actinomyces urogenitalis DORA_12</name>
    <dbReference type="NCBI Taxonomy" id="1403939"/>
    <lineage>
        <taxon>Bacteria</taxon>
        <taxon>Bacillati</taxon>
        <taxon>Actinomycetota</taxon>
        <taxon>Actinomycetes</taxon>
        <taxon>Actinomycetales</taxon>
        <taxon>Actinomycetaceae</taxon>
        <taxon>Actinomyces</taxon>
    </lineage>
</organism>
<sequence>MGEDLLRELSAAGGGEAVSLLDHDQLAVAGDQVGVELGELLAGGRHRLHEQGACVDAVLAWDVAAHGQAARGLAADDGVSLGHLGADPLKAHRHLVADLAVSLGHAVQQVGGGHIAHRRAAPALAGEQVVVEEDQDLVGGEVVPLVIDDPQPVGVAVGGDAQVRAALDDGVLECCQGALGRRGHTAAEEGVVALVDDVNLAAGREQDRLQAGLGHAEHGVQDEVEVGVADRLDVELVQDGVQVPVDGVLDGHQLAAADLVGLQGLDVLLAQGVDLLGEGLSELQVRVTASGQEDLDAVVQGGVVGGGDGHAVGGPQVAHGPHRGGGGGGTVDDGDRHAVACQDLGGPPGGGVGEEASVVTDDDAAGPGAGGGLGQDAVGQALSQETDVGAGELVADDGSPAAGSEVDHDYLLWQVGGCATRRLGGAQPLTAPAVRPAFQ</sequence>
<feature type="region of interest" description="Disordered" evidence="1">
    <location>
        <begin position="316"/>
        <end position="376"/>
    </location>
</feature>
<dbReference type="Proteomes" id="UP000018852">
    <property type="component" value="Unassembled WGS sequence"/>
</dbReference>
<reference evidence="2 3" key="1">
    <citation type="submission" date="2013-12" db="EMBL/GenBank/DDBJ databases">
        <title>A Varibaculum cambriense genome reconstructed from a premature infant gut community with otherwise low bacterial novelty that shifts toward anaerobic metabolism during the third week of life.</title>
        <authorList>
            <person name="Brown C.T."/>
            <person name="Sharon I."/>
            <person name="Thomas B.C."/>
            <person name="Castelle C.J."/>
            <person name="Morowitz M.J."/>
            <person name="Banfield J.F."/>
        </authorList>
    </citation>
    <scope>NUCLEOTIDE SEQUENCE [LARGE SCALE GENOMIC DNA]</scope>
    <source>
        <strain evidence="3">DORA_12</strain>
    </source>
</reference>
<proteinExistence type="predicted"/>